<evidence type="ECO:0000313" key="12">
    <source>
        <dbReference type="EMBL" id="EEE54606.1"/>
    </source>
</evidence>
<sequence length="975" mass="110484">MDSLGSAQGAVNSLLGRLGNVLVDETRLLGGVRRDVQFMRDEMESMNAFLFKIADANEDNDPQVRAWLNQVRDVAVRSEFFVDRYVYCLDGTHDAGCCGPLRHFARLLATILARHRLATHIRDLTARARDVGERRMRYGVIDMWMWRPGPARQMIIPISQPERRPEQELDAIPDQHRPRAIDSRPFGELDQPEAAIPGEPVPAREQQHQRAASEHEDLERRRILADDDSDLLTEVSKELLDRIPLMDQYVHFLQHREPNVISILGLRGTGKTILARKVHDMYGQYDPDCSRTAYWISLGDDQSSKKVLESILVSIAPNVPGVENVSSWEQGSILGMIIRRLNDTRFLLVFDDVRSESLMSDIGDIVRCNCYAGSAILLVTSIPQVAATSCNPQNIFDFNDFPEQHKESLINFFLERAVSLVANSQQNDLLEVLKSILTRCAPSIFTMKMLLRCLFVNPNRNIEELRDLNNSLQPSSALNANSMLNFCYRSLPSHYRHCLAYLAISPRNHTFRRTSLTTRWLAEGLISRTDVTSASEEPSDVANRCFDALCNHRFLLPAGDFTGTSFWGRFKSCTVHGIVRDFLSTIMEDEGVVDEDLFPDMAKRISIQNEFLHACRDRSLVESLATHPGLHLINVLDLEGCSGFQAKDLKVICTRARHLTYLSLRDTGIYHLPKQIQELHNLQTLDIRQTNVRVLNVVFPRLKYLLAGKEAPSGESFSTVKMPDISFMTDMEVLYHVEISSQDDGLIDLGRLRRLRKLGVVFNRGRVDLMKFLLSQIQMLESCLRSLSIRIIEGATGSEAENSGSGYSLIDSHMLSPPRLLQTLNIRGARGGLPRWMTELHQLAKITLRETYLTEDALRMLGSLRGLQCLRFLRKALTEGTIIFRDSEFKKLVDLSFEGSYLSTVIFDNGTAPKLERVAFKVPRVASLHGIQHLPSLKELEFIGNLCEEHIVKKAIAEHSNHPHYTYLDIDIKGS</sequence>
<dbReference type="Gene3D" id="3.80.10.10">
    <property type="entry name" value="Ribonuclease Inhibitor"/>
    <property type="match status" value="1"/>
</dbReference>
<feature type="domain" description="Disease resistance protein winged helix" evidence="10">
    <location>
        <begin position="506"/>
        <end position="582"/>
    </location>
</feature>
<dbReference type="InterPro" id="IPR044974">
    <property type="entry name" value="Disease_R_plants"/>
</dbReference>
<reference evidence="12" key="2">
    <citation type="submission" date="2008-12" db="EMBL/GenBank/DDBJ databases">
        <title>Improved gene annotation of the rice (Oryza sativa) genomes.</title>
        <authorList>
            <person name="Wang J."/>
            <person name="Li R."/>
            <person name="Fan W."/>
            <person name="Huang Q."/>
            <person name="Zhang J."/>
            <person name="Zhou Y."/>
            <person name="Hu Y."/>
            <person name="Zi S."/>
            <person name="Li J."/>
            <person name="Ni P."/>
            <person name="Zheng H."/>
            <person name="Zhang Y."/>
            <person name="Zhao M."/>
            <person name="Hao Q."/>
            <person name="McDermott J."/>
            <person name="Samudrala R."/>
            <person name="Kristiansen K."/>
            <person name="Wong G.K.-S."/>
        </authorList>
    </citation>
    <scope>NUCLEOTIDE SEQUENCE</scope>
</reference>
<keyword evidence="6" id="KW-0175">Coiled coil</keyword>
<accession>A0A8J8YJA4</accession>
<feature type="compositionally biased region" description="Basic and acidic residues" evidence="7">
    <location>
        <begin position="205"/>
        <end position="219"/>
    </location>
</feature>
<dbReference type="Gene3D" id="3.40.50.300">
    <property type="entry name" value="P-loop containing nucleotide triphosphate hydrolases"/>
    <property type="match status" value="1"/>
</dbReference>
<dbReference type="InterPro" id="IPR038005">
    <property type="entry name" value="RX-like_CC"/>
</dbReference>
<gene>
    <name evidence="12" type="ORF">OsJ_01838</name>
</gene>
<dbReference type="Pfam" id="PF00931">
    <property type="entry name" value="NB-ARC"/>
    <property type="match status" value="1"/>
</dbReference>
<dbReference type="InterPro" id="IPR058922">
    <property type="entry name" value="WHD_DRP"/>
</dbReference>
<dbReference type="OrthoDB" id="591753at2759"/>
<dbReference type="Pfam" id="PF23559">
    <property type="entry name" value="WHD_DRP"/>
    <property type="match status" value="1"/>
</dbReference>
<evidence type="ECO:0000259" key="9">
    <source>
        <dbReference type="Pfam" id="PF18052"/>
    </source>
</evidence>
<dbReference type="AlphaFoldDB" id="A0A8J8YJA4"/>
<dbReference type="InterPro" id="IPR041118">
    <property type="entry name" value="Rx_N"/>
</dbReference>
<dbReference type="KEGG" id="osa:107275527"/>
<keyword evidence="2" id="KW-0433">Leucine-rich repeat</keyword>
<dbReference type="Pfam" id="PF23598">
    <property type="entry name" value="LRR_14"/>
    <property type="match status" value="1"/>
</dbReference>
<proteinExistence type="inferred from homology"/>
<evidence type="ECO:0000259" key="11">
    <source>
        <dbReference type="Pfam" id="PF23598"/>
    </source>
</evidence>
<feature type="domain" description="NB-ARC" evidence="8">
    <location>
        <begin position="247"/>
        <end position="388"/>
    </location>
</feature>
<dbReference type="InterPro" id="IPR027417">
    <property type="entry name" value="P-loop_NTPase"/>
</dbReference>
<dbReference type="InterPro" id="IPR002182">
    <property type="entry name" value="NB-ARC"/>
</dbReference>
<evidence type="ECO:0000256" key="1">
    <source>
        <dbReference type="ARBA" id="ARBA00008894"/>
    </source>
</evidence>
<feature type="region of interest" description="Disordered" evidence="7">
    <location>
        <begin position="158"/>
        <end position="219"/>
    </location>
</feature>
<dbReference type="Gene3D" id="1.20.5.4130">
    <property type="match status" value="1"/>
</dbReference>
<reference evidence="12" key="1">
    <citation type="journal article" date="2005" name="PLoS Biol.">
        <title>The genomes of Oryza sativa: a history of duplications.</title>
        <authorList>
            <person name="Yu J."/>
            <person name="Wang J."/>
            <person name="Lin W."/>
            <person name="Li S."/>
            <person name="Li H."/>
            <person name="Zhou J."/>
            <person name="Ni P."/>
            <person name="Dong W."/>
            <person name="Hu S."/>
            <person name="Zeng C."/>
            <person name="Zhang J."/>
            <person name="Zhang Y."/>
            <person name="Li R."/>
            <person name="Xu Z."/>
            <person name="Li S."/>
            <person name="Li X."/>
            <person name="Zheng H."/>
            <person name="Cong L."/>
            <person name="Lin L."/>
            <person name="Yin J."/>
            <person name="Geng J."/>
            <person name="Li G."/>
            <person name="Shi J."/>
            <person name="Liu J."/>
            <person name="Lv H."/>
            <person name="Li J."/>
            <person name="Wang J."/>
            <person name="Deng Y."/>
            <person name="Ran L."/>
            <person name="Shi X."/>
            <person name="Wang X."/>
            <person name="Wu Q."/>
            <person name="Li C."/>
            <person name="Ren X."/>
            <person name="Wang J."/>
            <person name="Wang X."/>
            <person name="Li D."/>
            <person name="Liu D."/>
            <person name="Zhang X."/>
            <person name="Ji Z."/>
            <person name="Zhao W."/>
            <person name="Sun Y."/>
            <person name="Zhang Z."/>
            <person name="Bao J."/>
            <person name="Han Y."/>
            <person name="Dong L."/>
            <person name="Ji J."/>
            <person name="Chen P."/>
            <person name="Wu S."/>
            <person name="Liu J."/>
            <person name="Xiao Y."/>
            <person name="Bu D."/>
            <person name="Tan J."/>
            <person name="Yang L."/>
            <person name="Ye C."/>
            <person name="Zhang J."/>
            <person name="Xu J."/>
            <person name="Zhou Y."/>
            <person name="Yu Y."/>
            <person name="Zhang B."/>
            <person name="Zhuang S."/>
            <person name="Wei H."/>
            <person name="Liu B."/>
            <person name="Lei M."/>
            <person name="Yu H."/>
            <person name="Li Y."/>
            <person name="Xu H."/>
            <person name="Wei S."/>
            <person name="He X."/>
            <person name="Fang L."/>
            <person name="Zhang Z."/>
            <person name="Zhang Y."/>
            <person name="Huang X."/>
            <person name="Su Z."/>
            <person name="Tong W."/>
            <person name="Li J."/>
            <person name="Tong Z."/>
            <person name="Li S."/>
            <person name="Ye J."/>
            <person name="Wang L."/>
            <person name="Fang L."/>
            <person name="Lei T."/>
            <person name="Chen C."/>
            <person name="Chen H."/>
            <person name="Xu Z."/>
            <person name="Li H."/>
            <person name="Huang H."/>
            <person name="Zhang F."/>
            <person name="Xu H."/>
            <person name="Li N."/>
            <person name="Zhao C."/>
            <person name="Li S."/>
            <person name="Dong L."/>
            <person name="Huang Y."/>
            <person name="Li L."/>
            <person name="Xi Y."/>
            <person name="Qi Q."/>
            <person name="Li W."/>
            <person name="Zhang B."/>
            <person name="Hu W."/>
            <person name="Zhang Y."/>
            <person name="Tian X."/>
            <person name="Jiao Y."/>
            <person name="Liang X."/>
            <person name="Jin J."/>
            <person name="Gao L."/>
            <person name="Zheng W."/>
            <person name="Hao B."/>
            <person name="Liu S."/>
            <person name="Wang W."/>
            <person name="Yuan L."/>
            <person name="Cao M."/>
            <person name="McDermott J."/>
            <person name="Samudrala R."/>
            <person name="Wang J."/>
            <person name="Wong G.K."/>
            <person name="Yang H."/>
        </authorList>
    </citation>
    <scope>NUCLEOTIDE SEQUENCE [LARGE SCALE GENOMIC DNA]</scope>
</reference>
<feature type="domain" description="Disease resistance R13L4/SHOC-2-like LRR" evidence="11">
    <location>
        <begin position="630"/>
        <end position="963"/>
    </location>
</feature>
<dbReference type="PANTHER" id="PTHR23155">
    <property type="entry name" value="DISEASE RESISTANCE PROTEIN RP"/>
    <property type="match status" value="1"/>
</dbReference>
<dbReference type="EMBL" id="CM000138">
    <property type="protein sequence ID" value="EEE54606.1"/>
    <property type="molecule type" value="Genomic_DNA"/>
</dbReference>
<dbReference type="Proteomes" id="UP000007752">
    <property type="component" value="Chromosome 1"/>
</dbReference>
<keyword evidence="4" id="KW-0547">Nucleotide-binding</keyword>
<dbReference type="Gene3D" id="1.10.10.10">
    <property type="entry name" value="Winged helix-like DNA-binding domain superfamily/Winged helix DNA-binding domain"/>
    <property type="match status" value="1"/>
</dbReference>
<evidence type="ECO:0000256" key="6">
    <source>
        <dbReference type="ARBA" id="ARBA00023054"/>
    </source>
</evidence>
<comment type="similarity">
    <text evidence="1">Belongs to the disease resistance NB-LRR family.</text>
</comment>
<protein>
    <submittedName>
        <fullName evidence="12">Uncharacterized protein</fullName>
    </submittedName>
</protein>
<dbReference type="PRINTS" id="PR00364">
    <property type="entry name" value="DISEASERSIST"/>
</dbReference>
<evidence type="ECO:0000256" key="3">
    <source>
        <dbReference type="ARBA" id="ARBA00022737"/>
    </source>
</evidence>
<organism evidence="12">
    <name type="scientific">Oryza sativa subsp. japonica</name>
    <name type="common">Rice</name>
    <dbReference type="NCBI Taxonomy" id="39947"/>
    <lineage>
        <taxon>Eukaryota</taxon>
        <taxon>Viridiplantae</taxon>
        <taxon>Streptophyta</taxon>
        <taxon>Embryophyta</taxon>
        <taxon>Tracheophyta</taxon>
        <taxon>Spermatophyta</taxon>
        <taxon>Magnoliopsida</taxon>
        <taxon>Liliopsida</taxon>
        <taxon>Poales</taxon>
        <taxon>Poaceae</taxon>
        <taxon>BOP clade</taxon>
        <taxon>Oryzoideae</taxon>
        <taxon>Oryzeae</taxon>
        <taxon>Oryzinae</taxon>
        <taxon>Oryza</taxon>
        <taxon>Oryza sativa</taxon>
    </lineage>
</organism>
<dbReference type="GO" id="GO:0051707">
    <property type="term" value="P:response to other organism"/>
    <property type="evidence" value="ECO:0007669"/>
    <property type="project" value="UniProtKB-ARBA"/>
</dbReference>
<keyword evidence="3" id="KW-0677">Repeat</keyword>
<evidence type="ECO:0000256" key="7">
    <source>
        <dbReference type="SAM" id="MobiDB-lite"/>
    </source>
</evidence>
<dbReference type="Pfam" id="PF18052">
    <property type="entry name" value="Rx_N"/>
    <property type="match status" value="1"/>
</dbReference>
<dbReference type="InterPro" id="IPR055414">
    <property type="entry name" value="LRR_R13L4/SHOC2-like"/>
</dbReference>
<dbReference type="CDD" id="cd14798">
    <property type="entry name" value="RX-CC_like"/>
    <property type="match status" value="1"/>
</dbReference>
<evidence type="ECO:0000259" key="8">
    <source>
        <dbReference type="Pfam" id="PF00931"/>
    </source>
</evidence>
<feature type="compositionally biased region" description="Basic and acidic residues" evidence="7">
    <location>
        <begin position="161"/>
        <end position="187"/>
    </location>
</feature>
<feature type="domain" description="Disease resistance N-terminal" evidence="9">
    <location>
        <begin position="10"/>
        <end position="93"/>
    </location>
</feature>
<dbReference type="SUPFAM" id="SSF52058">
    <property type="entry name" value="L domain-like"/>
    <property type="match status" value="1"/>
</dbReference>
<keyword evidence="5" id="KW-0611">Plant defense</keyword>
<dbReference type="PANTHER" id="PTHR23155:SF1062">
    <property type="entry name" value="OS11G0579400 PROTEIN"/>
    <property type="match status" value="1"/>
</dbReference>
<dbReference type="SUPFAM" id="SSF52540">
    <property type="entry name" value="P-loop containing nucleoside triphosphate hydrolases"/>
    <property type="match status" value="1"/>
</dbReference>
<evidence type="ECO:0000256" key="4">
    <source>
        <dbReference type="ARBA" id="ARBA00022741"/>
    </source>
</evidence>
<dbReference type="GO" id="GO:0043531">
    <property type="term" value="F:ADP binding"/>
    <property type="evidence" value="ECO:0007669"/>
    <property type="project" value="InterPro"/>
</dbReference>
<evidence type="ECO:0000256" key="5">
    <source>
        <dbReference type="ARBA" id="ARBA00022821"/>
    </source>
</evidence>
<evidence type="ECO:0000256" key="2">
    <source>
        <dbReference type="ARBA" id="ARBA00022614"/>
    </source>
</evidence>
<name>A0A8J8YJA4_ORYSJ</name>
<dbReference type="InterPro" id="IPR032675">
    <property type="entry name" value="LRR_dom_sf"/>
</dbReference>
<dbReference type="InterPro" id="IPR036388">
    <property type="entry name" value="WH-like_DNA-bd_sf"/>
</dbReference>
<dbReference type="GO" id="GO:0006952">
    <property type="term" value="P:defense response"/>
    <property type="evidence" value="ECO:0007669"/>
    <property type="project" value="UniProtKB-KW"/>
</dbReference>
<evidence type="ECO:0000259" key="10">
    <source>
        <dbReference type="Pfam" id="PF23559"/>
    </source>
</evidence>